<dbReference type="RefSeq" id="WP_128268839.1">
    <property type="nucleotide sequence ID" value="NZ_SAUW01000003.1"/>
</dbReference>
<protein>
    <submittedName>
        <fullName evidence="1">Uncharacterized protein</fullName>
    </submittedName>
</protein>
<proteinExistence type="predicted"/>
<name>A0A443J1K8_9RHOB</name>
<accession>A0A443J1K8</accession>
<dbReference type="AlphaFoldDB" id="A0A443J1K8"/>
<keyword evidence="2" id="KW-1185">Reference proteome</keyword>
<sequence length="80" mass="9038">MTKLERGYPLRAGGYYADRTGKTQGPVRPLGQYFWAPDTALSHGPVPVWDRHGRVVFFMLRTSAFHSDLVTEAEAPPRSY</sequence>
<reference evidence="1 2" key="1">
    <citation type="submission" date="2019-01" db="EMBL/GenBank/DDBJ databases">
        <title>Sinorhodobacter populi sp. nov. isolated from the symptomatic bark tissue of Populus euramericana canker.</title>
        <authorList>
            <person name="Xu G."/>
        </authorList>
    </citation>
    <scope>NUCLEOTIDE SEQUENCE [LARGE SCALE GENOMIC DNA]</scope>
    <source>
        <strain evidence="1 2">2D-5</strain>
    </source>
</reference>
<evidence type="ECO:0000313" key="1">
    <source>
        <dbReference type="EMBL" id="RWR14265.1"/>
    </source>
</evidence>
<dbReference type="Proteomes" id="UP000285710">
    <property type="component" value="Unassembled WGS sequence"/>
</dbReference>
<comment type="caution">
    <text evidence="1">The sequence shown here is derived from an EMBL/GenBank/DDBJ whole genome shotgun (WGS) entry which is preliminary data.</text>
</comment>
<dbReference type="EMBL" id="SAUW01000003">
    <property type="protein sequence ID" value="RWR14265.1"/>
    <property type="molecule type" value="Genomic_DNA"/>
</dbReference>
<evidence type="ECO:0000313" key="2">
    <source>
        <dbReference type="Proteomes" id="UP000285710"/>
    </source>
</evidence>
<gene>
    <name evidence="1" type="ORF">D2T33_03350</name>
</gene>
<organism evidence="1 2">
    <name type="scientific">Paenirhodobacter populi</name>
    <dbReference type="NCBI Taxonomy" id="2306993"/>
    <lineage>
        <taxon>Bacteria</taxon>
        <taxon>Pseudomonadati</taxon>
        <taxon>Pseudomonadota</taxon>
        <taxon>Alphaproteobacteria</taxon>
        <taxon>Rhodobacterales</taxon>
        <taxon>Rhodobacter group</taxon>
        <taxon>Paenirhodobacter</taxon>
    </lineage>
</organism>
<reference evidence="1 2" key="2">
    <citation type="submission" date="2019-01" db="EMBL/GenBank/DDBJ databases">
        <authorList>
            <person name="Li Y."/>
        </authorList>
    </citation>
    <scope>NUCLEOTIDE SEQUENCE [LARGE SCALE GENOMIC DNA]</scope>
    <source>
        <strain evidence="1 2">2D-5</strain>
    </source>
</reference>